<dbReference type="InterPro" id="IPR010285">
    <property type="entry name" value="DNA_helicase_pif1-like_DEAD"/>
</dbReference>
<dbReference type="CDD" id="cd18809">
    <property type="entry name" value="SF1_C_RecD"/>
    <property type="match status" value="1"/>
</dbReference>
<evidence type="ECO:0000256" key="10">
    <source>
        <dbReference type="SAM" id="MobiDB-lite"/>
    </source>
</evidence>
<evidence type="ECO:0000256" key="11">
    <source>
        <dbReference type="SAM" id="SignalP"/>
    </source>
</evidence>
<dbReference type="GO" id="GO:0005524">
    <property type="term" value="F:ATP binding"/>
    <property type="evidence" value="ECO:0007669"/>
    <property type="project" value="UniProtKB-KW"/>
</dbReference>
<dbReference type="Gene3D" id="3.40.50.300">
    <property type="entry name" value="P-loop containing nucleotide triphosphate hydrolases"/>
    <property type="match status" value="1"/>
</dbReference>
<dbReference type="Pfam" id="PF05970">
    <property type="entry name" value="PIF1"/>
    <property type="match status" value="1"/>
</dbReference>
<accession>A0AAD3H027</accession>
<feature type="region of interest" description="Disordered" evidence="10">
    <location>
        <begin position="89"/>
        <end position="118"/>
    </location>
</feature>
<keyword evidence="3 9" id="KW-0378">Hydrolase</keyword>
<proteinExistence type="inferred from homology"/>
<feature type="domain" description="HRDC" evidence="12">
    <location>
        <begin position="222"/>
        <end position="300"/>
    </location>
</feature>
<dbReference type="PANTHER" id="PTHR47642">
    <property type="entry name" value="ATP-DEPENDENT DNA HELICASE"/>
    <property type="match status" value="1"/>
</dbReference>
<keyword evidence="9" id="KW-0233">DNA recombination</keyword>
<dbReference type="PROSITE" id="PS50967">
    <property type="entry name" value="HRDC"/>
    <property type="match status" value="2"/>
</dbReference>
<dbReference type="InterPro" id="IPR003583">
    <property type="entry name" value="Hlx-hairpin-Hlx_DNA-bd_motif"/>
</dbReference>
<evidence type="ECO:0000256" key="5">
    <source>
        <dbReference type="ARBA" id="ARBA00022840"/>
    </source>
</evidence>
<evidence type="ECO:0000256" key="8">
    <source>
        <dbReference type="ARBA" id="ARBA00023235"/>
    </source>
</evidence>
<sequence>MFSRLQLVRKGRLCLMLIYLSTRSISALPVSRRVSSCKPFNRLSFVSSVFQQQARSEHTQIYNSVNPFGADSPFQLGNKADSSQFRDINQAPRANPTPLSLPSPENHVPSGERKSTRTTLEEELKRFRTQQSEALNCKPYSVITNASLEGIVRNLPTSEDDLLKVPGIGPKKSEMFGSKILLLVSTYKDQILEEENGAHSGAELTFDGTEKHEVQKDVTKPKIRKTQLKEDLREYRKMQAEGKPTYTVFTNAALDGIYACLPRSKAELLDVKGIGPKTVEKFGDDILEIVSKYVDGDIIQNDPDHVPSPPPPRVKIDAGTLTKEQLNAANIVLGKERRNCFITGSAGTGKSYLLKYLVQELREQKNKNGETRKVGIAASTGVAAVIVGGSTLHSFFGIGIGGGSISSLLNKVRKNKAALDRIDEIDALIIDEVSMMSSELLEKLDVITREVRRNGYYRDQPFGGIQIIAFGDFYQLPPVTKITRDNWEDRHLRGFCFESEVWKELGLHRNIIELQDVQRQEDEDFIKLLNKVRIGEVDTTDIHYLNSKCLISDHNPLPADGIVPTRLYVLNRDVDEENITRLQDLDSPEIVCKAVERWRELVPTGTPPSVKKQMQESLRMELPDEVRLKVGAQVMLTRNKKMEDSLVNGSRGVVERFVDEGGEFLIPVVRFDNGIIAKIEPVESFRYNPSGEEGCLVRMQIPLKLAWAVTVHKSQGSTLSRASLDLSSSFEFGSCYTALSRVKSLEGLWLEKPVRLQNIMVSQQVTGFFNANKNMKKI</sequence>
<dbReference type="Proteomes" id="UP001054902">
    <property type="component" value="Unassembled WGS sequence"/>
</dbReference>
<keyword evidence="2 9" id="KW-0227">DNA damage</keyword>
<dbReference type="SUPFAM" id="SSF52540">
    <property type="entry name" value="P-loop containing nucleoside triphosphate hydrolases"/>
    <property type="match status" value="2"/>
</dbReference>
<dbReference type="GO" id="GO:0016787">
    <property type="term" value="F:hydrolase activity"/>
    <property type="evidence" value="ECO:0007669"/>
    <property type="project" value="UniProtKB-KW"/>
</dbReference>
<comment type="caution">
    <text evidence="13">The sequence shown here is derived from an EMBL/GenBank/DDBJ whole genome shotgun (WGS) entry which is preliminary data.</text>
</comment>
<dbReference type="PANTHER" id="PTHR47642:SF5">
    <property type="entry name" value="ATP-DEPENDENT DNA HELICASE"/>
    <property type="match status" value="1"/>
</dbReference>
<dbReference type="Gene3D" id="1.10.150.80">
    <property type="entry name" value="HRDC domain"/>
    <property type="match status" value="2"/>
</dbReference>
<dbReference type="InterPro" id="IPR044876">
    <property type="entry name" value="HRDC_dom_sf"/>
</dbReference>
<evidence type="ECO:0000256" key="2">
    <source>
        <dbReference type="ARBA" id="ARBA00022763"/>
    </source>
</evidence>
<dbReference type="Pfam" id="PF21530">
    <property type="entry name" value="Pif1_2B_dom"/>
    <property type="match status" value="1"/>
</dbReference>
<evidence type="ECO:0000256" key="6">
    <source>
        <dbReference type="ARBA" id="ARBA00023125"/>
    </source>
</evidence>
<dbReference type="SMART" id="SM00382">
    <property type="entry name" value="AAA"/>
    <property type="match status" value="1"/>
</dbReference>
<evidence type="ECO:0000313" key="14">
    <source>
        <dbReference type="Proteomes" id="UP001054902"/>
    </source>
</evidence>
<gene>
    <name evidence="13" type="ORF">CTEN210_01869</name>
</gene>
<evidence type="ECO:0000256" key="3">
    <source>
        <dbReference type="ARBA" id="ARBA00022801"/>
    </source>
</evidence>
<feature type="domain" description="HRDC" evidence="12">
    <location>
        <begin position="114"/>
        <end position="194"/>
    </location>
</feature>
<evidence type="ECO:0000256" key="9">
    <source>
        <dbReference type="RuleBase" id="RU363044"/>
    </source>
</evidence>
<evidence type="ECO:0000256" key="7">
    <source>
        <dbReference type="ARBA" id="ARBA00023204"/>
    </source>
</evidence>
<keyword evidence="8" id="KW-0413">Isomerase</keyword>
<comment type="similarity">
    <text evidence="9">Belongs to the helicase family.</text>
</comment>
<keyword evidence="7 9" id="KW-0234">DNA repair</keyword>
<dbReference type="SMART" id="SM00341">
    <property type="entry name" value="HRDC"/>
    <property type="match status" value="2"/>
</dbReference>
<keyword evidence="14" id="KW-1185">Reference proteome</keyword>
<dbReference type="Pfam" id="PF00570">
    <property type="entry name" value="HRDC"/>
    <property type="match status" value="2"/>
</dbReference>
<feature type="chain" id="PRO_5042010296" description="ATP-dependent DNA helicase" evidence="11">
    <location>
        <begin position="28"/>
        <end position="778"/>
    </location>
</feature>
<keyword evidence="11" id="KW-0732">Signal</keyword>
<keyword evidence="6" id="KW-0238">DNA-binding</keyword>
<dbReference type="SMART" id="SM00278">
    <property type="entry name" value="HhH1"/>
    <property type="match status" value="2"/>
</dbReference>
<name>A0AAD3H027_9STRA</name>
<dbReference type="InterPro" id="IPR010997">
    <property type="entry name" value="HRDC-like_sf"/>
</dbReference>
<dbReference type="AlphaFoldDB" id="A0AAD3H027"/>
<comment type="cofactor">
    <cofactor evidence="9">
        <name>Mg(2+)</name>
        <dbReference type="ChEBI" id="CHEBI:18420"/>
    </cofactor>
</comment>
<keyword evidence="4 9" id="KW-0347">Helicase</keyword>
<dbReference type="GO" id="GO:0006310">
    <property type="term" value="P:DNA recombination"/>
    <property type="evidence" value="ECO:0007669"/>
    <property type="project" value="UniProtKB-KW"/>
</dbReference>
<evidence type="ECO:0000256" key="1">
    <source>
        <dbReference type="ARBA" id="ARBA00022741"/>
    </source>
</evidence>
<dbReference type="EC" id="5.6.2.3" evidence="9"/>
<dbReference type="InterPro" id="IPR049163">
    <property type="entry name" value="Pif1-like_2B_dom"/>
</dbReference>
<dbReference type="InterPro" id="IPR002121">
    <property type="entry name" value="HRDC_dom"/>
</dbReference>
<dbReference type="CDD" id="cd18037">
    <property type="entry name" value="DEXSc_Pif1_like"/>
    <property type="match status" value="1"/>
</dbReference>
<evidence type="ECO:0000259" key="12">
    <source>
        <dbReference type="PROSITE" id="PS50967"/>
    </source>
</evidence>
<reference evidence="13 14" key="1">
    <citation type="journal article" date="2021" name="Sci. Rep.">
        <title>The genome of the diatom Chaetoceros tenuissimus carries an ancient integrated fragment of an extant virus.</title>
        <authorList>
            <person name="Hongo Y."/>
            <person name="Kimura K."/>
            <person name="Takaki Y."/>
            <person name="Yoshida Y."/>
            <person name="Baba S."/>
            <person name="Kobayashi G."/>
            <person name="Nagasaki K."/>
            <person name="Hano T."/>
            <person name="Tomaru Y."/>
        </authorList>
    </citation>
    <scope>NUCLEOTIDE SEQUENCE [LARGE SCALE GENOMIC DNA]</scope>
    <source>
        <strain evidence="13 14">NIES-3715</strain>
    </source>
</reference>
<dbReference type="EMBL" id="BLLK01000020">
    <property type="protein sequence ID" value="GFH45395.1"/>
    <property type="molecule type" value="Genomic_DNA"/>
</dbReference>
<dbReference type="GO" id="GO:0043139">
    <property type="term" value="F:5'-3' DNA helicase activity"/>
    <property type="evidence" value="ECO:0007669"/>
    <property type="project" value="UniProtKB-EC"/>
</dbReference>
<comment type="catalytic activity">
    <reaction evidence="9">
        <text>ATP + H2O = ADP + phosphate + H(+)</text>
        <dbReference type="Rhea" id="RHEA:13065"/>
        <dbReference type="ChEBI" id="CHEBI:15377"/>
        <dbReference type="ChEBI" id="CHEBI:15378"/>
        <dbReference type="ChEBI" id="CHEBI:30616"/>
        <dbReference type="ChEBI" id="CHEBI:43474"/>
        <dbReference type="ChEBI" id="CHEBI:456216"/>
        <dbReference type="EC" id="5.6.2.3"/>
    </reaction>
</comment>
<dbReference type="GO" id="GO:0000723">
    <property type="term" value="P:telomere maintenance"/>
    <property type="evidence" value="ECO:0007669"/>
    <property type="project" value="InterPro"/>
</dbReference>
<evidence type="ECO:0000256" key="4">
    <source>
        <dbReference type="ARBA" id="ARBA00022806"/>
    </source>
</evidence>
<keyword evidence="5 9" id="KW-0067">ATP-binding</keyword>
<dbReference type="SUPFAM" id="SSF47819">
    <property type="entry name" value="HRDC-like"/>
    <property type="match status" value="2"/>
</dbReference>
<evidence type="ECO:0000313" key="13">
    <source>
        <dbReference type="EMBL" id="GFH45395.1"/>
    </source>
</evidence>
<feature type="signal peptide" evidence="11">
    <location>
        <begin position="1"/>
        <end position="27"/>
    </location>
</feature>
<dbReference type="InterPro" id="IPR027417">
    <property type="entry name" value="P-loop_NTPase"/>
</dbReference>
<protein>
    <recommendedName>
        <fullName evidence="9">ATP-dependent DNA helicase</fullName>
        <ecNumber evidence="9">5.6.2.3</ecNumber>
    </recommendedName>
</protein>
<dbReference type="GO" id="GO:0006281">
    <property type="term" value="P:DNA repair"/>
    <property type="evidence" value="ECO:0007669"/>
    <property type="project" value="UniProtKB-KW"/>
</dbReference>
<dbReference type="GO" id="GO:0003677">
    <property type="term" value="F:DNA binding"/>
    <property type="evidence" value="ECO:0007669"/>
    <property type="project" value="InterPro"/>
</dbReference>
<keyword evidence="1 9" id="KW-0547">Nucleotide-binding</keyword>
<organism evidence="13 14">
    <name type="scientific">Chaetoceros tenuissimus</name>
    <dbReference type="NCBI Taxonomy" id="426638"/>
    <lineage>
        <taxon>Eukaryota</taxon>
        <taxon>Sar</taxon>
        <taxon>Stramenopiles</taxon>
        <taxon>Ochrophyta</taxon>
        <taxon>Bacillariophyta</taxon>
        <taxon>Coscinodiscophyceae</taxon>
        <taxon>Chaetocerotophycidae</taxon>
        <taxon>Chaetocerotales</taxon>
        <taxon>Chaetocerotaceae</taxon>
        <taxon>Chaetoceros</taxon>
    </lineage>
</organism>
<dbReference type="InterPro" id="IPR051055">
    <property type="entry name" value="PIF1_helicase"/>
</dbReference>
<dbReference type="InterPro" id="IPR003593">
    <property type="entry name" value="AAA+_ATPase"/>
</dbReference>